<accession>A0AAW2SPL8</accession>
<comment type="caution">
    <text evidence="2">The sequence shown here is derived from an EMBL/GenBank/DDBJ whole genome shotgun (WGS) entry which is preliminary data.</text>
</comment>
<dbReference type="Pfam" id="PF07727">
    <property type="entry name" value="RVT_2"/>
    <property type="match status" value="1"/>
</dbReference>
<reference evidence="2" key="1">
    <citation type="submission" date="2020-06" db="EMBL/GenBank/DDBJ databases">
        <authorList>
            <person name="Li T."/>
            <person name="Hu X."/>
            <person name="Zhang T."/>
            <person name="Song X."/>
            <person name="Zhang H."/>
            <person name="Dai N."/>
            <person name="Sheng W."/>
            <person name="Hou X."/>
            <person name="Wei L."/>
        </authorList>
    </citation>
    <scope>NUCLEOTIDE SEQUENCE</scope>
    <source>
        <strain evidence="2">KEN1</strain>
        <tissue evidence="2">Leaf</tissue>
    </source>
</reference>
<dbReference type="EMBL" id="JACGWN010000016">
    <property type="protein sequence ID" value="KAL0394461.1"/>
    <property type="molecule type" value="Genomic_DNA"/>
</dbReference>
<dbReference type="SUPFAM" id="SSF56672">
    <property type="entry name" value="DNA/RNA polymerases"/>
    <property type="match status" value="1"/>
</dbReference>
<evidence type="ECO:0000259" key="1">
    <source>
        <dbReference type="Pfam" id="PF07727"/>
    </source>
</evidence>
<dbReference type="InterPro" id="IPR043502">
    <property type="entry name" value="DNA/RNA_pol_sf"/>
</dbReference>
<dbReference type="AlphaFoldDB" id="A0AAW2SPL8"/>
<evidence type="ECO:0000313" key="2">
    <source>
        <dbReference type="EMBL" id="KAL0394461.1"/>
    </source>
</evidence>
<protein>
    <submittedName>
        <fullName evidence="2">Retrovirus-related Pol polyprotein from transposon RE2</fullName>
    </submittedName>
</protein>
<proteinExistence type="predicted"/>
<name>A0AAW2SPL8_9LAMI</name>
<feature type="domain" description="Reverse transcriptase Ty1/copia-type" evidence="1">
    <location>
        <begin position="90"/>
        <end position="198"/>
    </location>
</feature>
<gene>
    <name evidence="2" type="ORF">Slati_4412300</name>
</gene>
<organism evidence="2">
    <name type="scientific">Sesamum latifolium</name>
    <dbReference type="NCBI Taxonomy" id="2727402"/>
    <lineage>
        <taxon>Eukaryota</taxon>
        <taxon>Viridiplantae</taxon>
        <taxon>Streptophyta</taxon>
        <taxon>Embryophyta</taxon>
        <taxon>Tracheophyta</taxon>
        <taxon>Spermatophyta</taxon>
        <taxon>Magnoliopsida</taxon>
        <taxon>eudicotyledons</taxon>
        <taxon>Gunneridae</taxon>
        <taxon>Pentapetalae</taxon>
        <taxon>asterids</taxon>
        <taxon>lamiids</taxon>
        <taxon>Lamiales</taxon>
        <taxon>Pedaliaceae</taxon>
        <taxon>Sesamum</taxon>
    </lineage>
</organism>
<reference evidence="2" key="2">
    <citation type="journal article" date="2024" name="Plant">
        <title>Genomic evolution and insights into agronomic trait innovations of Sesamum species.</title>
        <authorList>
            <person name="Miao H."/>
            <person name="Wang L."/>
            <person name="Qu L."/>
            <person name="Liu H."/>
            <person name="Sun Y."/>
            <person name="Le M."/>
            <person name="Wang Q."/>
            <person name="Wei S."/>
            <person name="Zheng Y."/>
            <person name="Lin W."/>
            <person name="Duan Y."/>
            <person name="Cao H."/>
            <person name="Xiong S."/>
            <person name="Wang X."/>
            <person name="Wei L."/>
            <person name="Li C."/>
            <person name="Ma Q."/>
            <person name="Ju M."/>
            <person name="Zhao R."/>
            <person name="Li G."/>
            <person name="Mu C."/>
            <person name="Tian Q."/>
            <person name="Mei H."/>
            <person name="Zhang T."/>
            <person name="Gao T."/>
            <person name="Zhang H."/>
        </authorList>
    </citation>
    <scope>NUCLEOTIDE SEQUENCE</scope>
    <source>
        <strain evidence="2">KEN1</strain>
    </source>
</reference>
<sequence length="221" mass="25259">MSPNSVPATVFPSPVHDPCPRPLIYSTRHVHKPAWMSDYVCNLHSTFSTTHLHFVAELSVLQEPRSYSQAQGRAKWELAMKEEIQALERNNTWSLTYLPDEKRTIGSRWVYKLKLNPDGSVSRYKARLVTKGYTQIKGVYYTESFSPVAKSVTVRPFLSITAAYSWPVHQLDINNAFLHVHLDKEVYLTEGSGSAPKARRKREKSKNGKLKRLNLNQGVYP</sequence>
<dbReference type="InterPro" id="IPR013103">
    <property type="entry name" value="RVT_2"/>
</dbReference>